<sequence>MPPEPIAIIGSGCRFPGQADSPAKLWGLLSKPQDVLREIPAERYNAAGFYHPDRLHHGSSNMRQAYTLTEDVRTFDASFFQISANEAAAIDPQQRLLLEVVYESIQTNADI</sequence>
<accession>A0A1L9U9R8</accession>
<dbReference type="GeneID" id="93573731"/>
<dbReference type="VEuPathDB" id="FungiDB:ASPBRDRAFT_198825"/>
<feature type="domain" description="Ketosynthase family 3 (KS3)" evidence="4">
    <location>
        <begin position="3"/>
        <end position="111"/>
    </location>
</feature>
<dbReference type="OMA" id="HDPICIV"/>
<keyword evidence="6" id="KW-1185">Reference proteome</keyword>
<evidence type="ECO:0000259" key="4">
    <source>
        <dbReference type="PROSITE" id="PS52004"/>
    </source>
</evidence>
<organism evidence="5 6">
    <name type="scientific">Aspergillus brasiliensis (strain CBS 101740 / IMI 381727 / IBT 21946)</name>
    <dbReference type="NCBI Taxonomy" id="767769"/>
    <lineage>
        <taxon>Eukaryota</taxon>
        <taxon>Fungi</taxon>
        <taxon>Dikarya</taxon>
        <taxon>Ascomycota</taxon>
        <taxon>Pezizomycotina</taxon>
        <taxon>Eurotiomycetes</taxon>
        <taxon>Eurotiomycetidae</taxon>
        <taxon>Eurotiales</taxon>
        <taxon>Aspergillaceae</taxon>
        <taxon>Aspergillus</taxon>
        <taxon>Aspergillus subgen. Circumdati</taxon>
    </lineage>
</organism>
<dbReference type="InterPro" id="IPR020841">
    <property type="entry name" value="PKS_Beta-ketoAc_synthase_dom"/>
</dbReference>
<evidence type="ECO:0000256" key="3">
    <source>
        <dbReference type="ARBA" id="ARBA00022679"/>
    </source>
</evidence>
<keyword evidence="1" id="KW-0596">Phosphopantetheine</keyword>
<dbReference type="OrthoDB" id="329835at2759"/>
<dbReference type="Gene3D" id="3.40.47.10">
    <property type="match status" value="1"/>
</dbReference>
<keyword evidence="2" id="KW-0597">Phosphoprotein</keyword>
<proteinExistence type="predicted"/>
<dbReference type="RefSeq" id="XP_067475637.1">
    <property type="nucleotide sequence ID" value="XM_067621243.1"/>
</dbReference>
<dbReference type="SUPFAM" id="SSF53901">
    <property type="entry name" value="Thiolase-like"/>
    <property type="match status" value="1"/>
</dbReference>
<dbReference type="GO" id="GO:0004312">
    <property type="term" value="F:fatty acid synthase activity"/>
    <property type="evidence" value="ECO:0007669"/>
    <property type="project" value="TreeGrafter"/>
</dbReference>
<keyword evidence="3" id="KW-0808">Transferase</keyword>
<dbReference type="STRING" id="767769.A0A1L9U9R8"/>
<dbReference type="GO" id="GO:0006633">
    <property type="term" value="P:fatty acid biosynthetic process"/>
    <property type="evidence" value="ECO:0007669"/>
    <property type="project" value="TreeGrafter"/>
</dbReference>
<dbReference type="PANTHER" id="PTHR43775:SF20">
    <property type="entry name" value="HYBRID PKS-NRPS SYNTHETASE APDA"/>
    <property type="match status" value="1"/>
</dbReference>
<evidence type="ECO:0000256" key="1">
    <source>
        <dbReference type="ARBA" id="ARBA00022450"/>
    </source>
</evidence>
<name>A0A1L9U9R8_ASPBC</name>
<dbReference type="AlphaFoldDB" id="A0A1L9U9R8"/>
<dbReference type="InterPro" id="IPR050091">
    <property type="entry name" value="PKS_NRPS_Biosynth_Enz"/>
</dbReference>
<dbReference type="Pfam" id="PF00109">
    <property type="entry name" value="ketoacyl-synt"/>
    <property type="match status" value="1"/>
</dbReference>
<evidence type="ECO:0000313" key="5">
    <source>
        <dbReference type="EMBL" id="OJJ68388.1"/>
    </source>
</evidence>
<reference evidence="6" key="1">
    <citation type="journal article" date="2017" name="Genome Biol.">
        <title>Comparative genomics reveals high biological diversity and specific adaptations in the industrially and medically important fungal genus Aspergillus.</title>
        <authorList>
            <person name="de Vries R.P."/>
            <person name="Riley R."/>
            <person name="Wiebenga A."/>
            <person name="Aguilar-Osorio G."/>
            <person name="Amillis S."/>
            <person name="Uchima C.A."/>
            <person name="Anderluh G."/>
            <person name="Asadollahi M."/>
            <person name="Askin M."/>
            <person name="Barry K."/>
            <person name="Battaglia E."/>
            <person name="Bayram O."/>
            <person name="Benocci T."/>
            <person name="Braus-Stromeyer S.A."/>
            <person name="Caldana C."/>
            <person name="Canovas D."/>
            <person name="Cerqueira G.C."/>
            <person name="Chen F."/>
            <person name="Chen W."/>
            <person name="Choi C."/>
            <person name="Clum A."/>
            <person name="Dos Santos R.A."/>
            <person name="Damasio A.R."/>
            <person name="Diallinas G."/>
            <person name="Emri T."/>
            <person name="Fekete E."/>
            <person name="Flipphi M."/>
            <person name="Freyberg S."/>
            <person name="Gallo A."/>
            <person name="Gournas C."/>
            <person name="Habgood R."/>
            <person name="Hainaut M."/>
            <person name="Harispe M.L."/>
            <person name="Henrissat B."/>
            <person name="Hilden K.S."/>
            <person name="Hope R."/>
            <person name="Hossain A."/>
            <person name="Karabika E."/>
            <person name="Karaffa L."/>
            <person name="Karanyi Z."/>
            <person name="Krasevec N."/>
            <person name="Kuo A."/>
            <person name="Kusch H."/>
            <person name="LaButti K."/>
            <person name="Lagendijk E.L."/>
            <person name="Lapidus A."/>
            <person name="Levasseur A."/>
            <person name="Lindquist E."/>
            <person name="Lipzen A."/>
            <person name="Logrieco A.F."/>
            <person name="MacCabe A."/>
            <person name="Maekelae M.R."/>
            <person name="Malavazi I."/>
            <person name="Melin P."/>
            <person name="Meyer V."/>
            <person name="Mielnichuk N."/>
            <person name="Miskei M."/>
            <person name="Molnar A.P."/>
            <person name="Mule G."/>
            <person name="Ngan C.Y."/>
            <person name="Orejas M."/>
            <person name="Orosz E."/>
            <person name="Ouedraogo J.P."/>
            <person name="Overkamp K.M."/>
            <person name="Park H.-S."/>
            <person name="Perrone G."/>
            <person name="Piumi F."/>
            <person name="Punt P.J."/>
            <person name="Ram A.F."/>
            <person name="Ramon A."/>
            <person name="Rauscher S."/>
            <person name="Record E."/>
            <person name="Riano-Pachon D.M."/>
            <person name="Robert V."/>
            <person name="Roehrig J."/>
            <person name="Ruller R."/>
            <person name="Salamov A."/>
            <person name="Salih N.S."/>
            <person name="Samson R.A."/>
            <person name="Sandor E."/>
            <person name="Sanguinetti M."/>
            <person name="Schuetze T."/>
            <person name="Sepcic K."/>
            <person name="Shelest E."/>
            <person name="Sherlock G."/>
            <person name="Sophianopoulou V."/>
            <person name="Squina F.M."/>
            <person name="Sun H."/>
            <person name="Susca A."/>
            <person name="Todd R.B."/>
            <person name="Tsang A."/>
            <person name="Unkles S.E."/>
            <person name="van de Wiele N."/>
            <person name="van Rossen-Uffink D."/>
            <person name="Oliveira J.V."/>
            <person name="Vesth T.C."/>
            <person name="Visser J."/>
            <person name="Yu J.-H."/>
            <person name="Zhou M."/>
            <person name="Andersen M.R."/>
            <person name="Archer D.B."/>
            <person name="Baker S.E."/>
            <person name="Benoit I."/>
            <person name="Brakhage A.A."/>
            <person name="Braus G.H."/>
            <person name="Fischer R."/>
            <person name="Frisvad J.C."/>
            <person name="Goldman G.H."/>
            <person name="Houbraken J."/>
            <person name="Oakley B."/>
            <person name="Pocsi I."/>
            <person name="Scazzocchio C."/>
            <person name="Seiboth B."/>
            <person name="vanKuyk P.A."/>
            <person name="Wortman J."/>
            <person name="Dyer P.S."/>
            <person name="Grigoriev I.V."/>
        </authorList>
    </citation>
    <scope>NUCLEOTIDE SEQUENCE [LARGE SCALE GENOMIC DNA]</scope>
    <source>
        <strain evidence="6">CBS 101740 / IMI 381727 / IBT 21946</strain>
    </source>
</reference>
<dbReference type="EMBL" id="KV878690">
    <property type="protein sequence ID" value="OJJ68388.1"/>
    <property type="molecule type" value="Genomic_DNA"/>
</dbReference>
<gene>
    <name evidence="5" type="ORF">ASPBRDRAFT_198825</name>
</gene>
<dbReference type="GO" id="GO:0044550">
    <property type="term" value="P:secondary metabolite biosynthetic process"/>
    <property type="evidence" value="ECO:0007669"/>
    <property type="project" value="UniProtKB-ARBA"/>
</dbReference>
<dbReference type="InterPro" id="IPR014030">
    <property type="entry name" value="Ketoacyl_synth_N"/>
</dbReference>
<evidence type="ECO:0000256" key="2">
    <source>
        <dbReference type="ARBA" id="ARBA00022553"/>
    </source>
</evidence>
<dbReference type="PROSITE" id="PS52004">
    <property type="entry name" value="KS3_2"/>
    <property type="match status" value="1"/>
</dbReference>
<dbReference type="PANTHER" id="PTHR43775">
    <property type="entry name" value="FATTY ACID SYNTHASE"/>
    <property type="match status" value="1"/>
</dbReference>
<dbReference type="Proteomes" id="UP000184499">
    <property type="component" value="Unassembled WGS sequence"/>
</dbReference>
<dbReference type="InterPro" id="IPR016039">
    <property type="entry name" value="Thiolase-like"/>
</dbReference>
<protein>
    <recommendedName>
        <fullName evidence="4">Ketosynthase family 3 (KS3) domain-containing protein</fullName>
    </recommendedName>
</protein>
<evidence type="ECO:0000313" key="6">
    <source>
        <dbReference type="Proteomes" id="UP000184499"/>
    </source>
</evidence>